<comment type="caution">
    <text evidence="2">The sequence shown here is derived from an EMBL/GenBank/DDBJ whole genome shotgun (WGS) entry which is preliminary data.</text>
</comment>
<organism evidence="2 3">
    <name type="scientific">Aetokthonos hydrillicola Thurmond2011</name>
    <dbReference type="NCBI Taxonomy" id="2712845"/>
    <lineage>
        <taxon>Bacteria</taxon>
        <taxon>Bacillati</taxon>
        <taxon>Cyanobacteriota</taxon>
        <taxon>Cyanophyceae</taxon>
        <taxon>Nostocales</taxon>
        <taxon>Hapalosiphonaceae</taxon>
        <taxon>Aetokthonos</taxon>
    </lineage>
</organism>
<sequence>MQPKGWKNLSSWIFLLASIGTNCCNTRVDAAAQAKNPNLGSRKNDSNFSITSLGVTDATDLTCQTQSKIKGTPTDSSSLGLTLITKPDLCESPQEKFSPLSSLNSLIDPNETQTSPGYQPNRSSPNTPVINQQANEAPTLEGNTTNNFPQASPRTPSIEQNLQVRLKNDYTERLNSLLHKLEENKKLSNGNSEPELGRLVVKQRQLEQLPPPPTKPVMVEPKPNGFLTAHFGLFHSTNIFSSVVPKEDSLIFSGLSLAFAPLALNPKTFVSGSIDGNLVYYMNQSKYNYSQIKFNVDIYRQLTPRMYGDFGWSNQQLFYARDGSFYKAGQRFLGENSLRLSLGRRDPLSSKLVLDSLYELRLSFTDPPGGKDNRNRVINTFWLSLNYFLQKSLQAGADYLFSLSDFTEQTREDQYHQIFGHLTYSVSNYSNVTFQGGVTLGDSTNRTIDFNGWFFGLYYNVDLGRF</sequence>
<feature type="compositionally biased region" description="Polar residues" evidence="1">
    <location>
        <begin position="99"/>
        <end position="130"/>
    </location>
</feature>
<reference evidence="3" key="1">
    <citation type="journal article" date="2021" name="Science">
        <title>Hunting the eagle killer: A cyanobacterial neurotoxin causes vacuolar myelinopathy.</title>
        <authorList>
            <person name="Breinlinger S."/>
            <person name="Phillips T.J."/>
            <person name="Haram B.N."/>
            <person name="Mares J."/>
            <person name="Martinez Yerena J.A."/>
            <person name="Hrouzek P."/>
            <person name="Sobotka R."/>
            <person name="Henderson W.M."/>
            <person name="Schmieder P."/>
            <person name="Williams S.M."/>
            <person name="Lauderdale J.D."/>
            <person name="Wilde H.D."/>
            <person name="Gerrin W."/>
            <person name="Kust A."/>
            <person name="Washington J.W."/>
            <person name="Wagner C."/>
            <person name="Geier B."/>
            <person name="Liebeke M."/>
            <person name="Enke H."/>
            <person name="Niedermeyer T.H.J."/>
            <person name="Wilde S.B."/>
        </authorList>
    </citation>
    <scope>NUCLEOTIDE SEQUENCE [LARGE SCALE GENOMIC DNA]</scope>
    <source>
        <strain evidence="3">Thurmond2011</strain>
    </source>
</reference>
<name>A0AAP5M5F2_9CYAN</name>
<evidence type="ECO:0000313" key="3">
    <source>
        <dbReference type="Proteomes" id="UP000667802"/>
    </source>
</evidence>
<feature type="region of interest" description="Disordered" evidence="1">
    <location>
        <begin position="92"/>
        <end position="130"/>
    </location>
</feature>
<proteinExistence type="predicted"/>
<evidence type="ECO:0000256" key="1">
    <source>
        <dbReference type="SAM" id="MobiDB-lite"/>
    </source>
</evidence>
<accession>A0AAP5M5F2</accession>
<keyword evidence="3" id="KW-1185">Reference proteome</keyword>
<gene>
    <name evidence="2" type="ORF">G7B40_014875</name>
</gene>
<dbReference type="Proteomes" id="UP000667802">
    <property type="component" value="Unassembled WGS sequence"/>
</dbReference>
<evidence type="ECO:0000313" key="2">
    <source>
        <dbReference type="EMBL" id="MDR9895836.1"/>
    </source>
</evidence>
<dbReference type="RefSeq" id="WP_208339884.1">
    <property type="nucleotide sequence ID" value="NZ_CAWQFN010000577.1"/>
</dbReference>
<protein>
    <submittedName>
        <fullName evidence="2">Uncharacterized protein</fullName>
    </submittedName>
</protein>
<dbReference type="AlphaFoldDB" id="A0AAP5M5F2"/>
<dbReference type="EMBL" id="JAALHA020000006">
    <property type="protein sequence ID" value="MDR9895836.1"/>
    <property type="molecule type" value="Genomic_DNA"/>
</dbReference>